<dbReference type="PROSITE" id="PS50110">
    <property type="entry name" value="RESPONSE_REGULATORY"/>
    <property type="match status" value="1"/>
</dbReference>
<reference evidence="4" key="1">
    <citation type="journal article" date="2013" name="Nature">
        <title>Pan genome of the phytoplankton Emiliania underpins its global distribution.</title>
        <authorList>
            <person name="Read B.A."/>
            <person name="Kegel J."/>
            <person name="Klute M.J."/>
            <person name="Kuo A."/>
            <person name="Lefebvre S.C."/>
            <person name="Maumus F."/>
            <person name="Mayer C."/>
            <person name="Miller J."/>
            <person name="Monier A."/>
            <person name="Salamov A."/>
            <person name="Young J."/>
            <person name="Aguilar M."/>
            <person name="Claverie J.M."/>
            <person name="Frickenhaus S."/>
            <person name="Gonzalez K."/>
            <person name="Herman E.K."/>
            <person name="Lin Y.C."/>
            <person name="Napier J."/>
            <person name="Ogata H."/>
            <person name="Sarno A.F."/>
            <person name="Shmutz J."/>
            <person name="Schroeder D."/>
            <person name="de Vargas C."/>
            <person name="Verret F."/>
            <person name="von Dassow P."/>
            <person name="Valentin K."/>
            <person name="Van de Peer Y."/>
            <person name="Wheeler G."/>
            <person name="Dacks J.B."/>
            <person name="Delwiche C.F."/>
            <person name="Dyhrman S.T."/>
            <person name="Glockner G."/>
            <person name="John U."/>
            <person name="Richards T."/>
            <person name="Worden A.Z."/>
            <person name="Zhang X."/>
            <person name="Grigoriev I.V."/>
            <person name="Allen A.E."/>
            <person name="Bidle K."/>
            <person name="Borodovsky M."/>
            <person name="Bowler C."/>
            <person name="Brownlee C."/>
            <person name="Cock J.M."/>
            <person name="Elias M."/>
            <person name="Gladyshev V.N."/>
            <person name="Groth M."/>
            <person name="Guda C."/>
            <person name="Hadaegh A."/>
            <person name="Iglesias-Rodriguez M.D."/>
            <person name="Jenkins J."/>
            <person name="Jones B.M."/>
            <person name="Lawson T."/>
            <person name="Leese F."/>
            <person name="Lindquist E."/>
            <person name="Lobanov A."/>
            <person name="Lomsadze A."/>
            <person name="Malik S.B."/>
            <person name="Marsh M.E."/>
            <person name="Mackinder L."/>
            <person name="Mock T."/>
            <person name="Mueller-Roeber B."/>
            <person name="Pagarete A."/>
            <person name="Parker M."/>
            <person name="Probert I."/>
            <person name="Quesneville H."/>
            <person name="Raines C."/>
            <person name="Rensing S.A."/>
            <person name="Riano-Pachon D.M."/>
            <person name="Richier S."/>
            <person name="Rokitta S."/>
            <person name="Shiraiwa Y."/>
            <person name="Soanes D.M."/>
            <person name="van der Giezen M."/>
            <person name="Wahlund T.M."/>
            <person name="Williams B."/>
            <person name="Wilson W."/>
            <person name="Wolfe G."/>
            <person name="Wurch L.L."/>
        </authorList>
    </citation>
    <scope>NUCLEOTIDE SEQUENCE</scope>
</reference>
<dbReference type="Proteomes" id="UP000013827">
    <property type="component" value="Unassembled WGS sequence"/>
</dbReference>
<keyword evidence="4" id="KW-1185">Reference proteome</keyword>
<dbReference type="Pfam" id="PF00072">
    <property type="entry name" value="Response_reg"/>
    <property type="match status" value="1"/>
</dbReference>
<sequence>MAGPCEPIASAAAVRSDSEVAKSVAESLRLRPVGTINVLVVEDDEMQRLVLDKLFTAANGKNDGIVTFDVTFAATAAEAVATLEAPKCVQFSIILLDMMLPDLNGYDLLPKIRALVGESVAILVASLHTQIELVRHIWQFVKGLPSACRSYASDLAEAAVAADEESPVVRYSAMLPRPAAAGAATCAVAHQARLAGLSASEKADKQVAADCKQQ</sequence>
<dbReference type="GO" id="GO:0000160">
    <property type="term" value="P:phosphorelay signal transduction system"/>
    <property type="evidence" value="ECO:0007669"/>
    <property type="project" value="InterPro"/>
</dbReference>
<dbReference type="EnsemblProtists" id="EOD08000">
    <property type="protein sequence ID" value="EOD08000"/>
    <property type="gene ID" value="EMIHUDRAFT_218042"/>
</dbReference>
<keyword evidence="1" id="KW-0597">Phosphoprotein</keyword>
<dbReference type="GeneID" id="17254133"/>
<dbReference type="AlphaFoldDB" id="A0A0D3I9R5"/>
<dbReference type="RefSeq" id="XP_005760429.1">
    <property type="nucleotide sequence ID" value="XM_005760372.1"/>
</dbReference>
<feature type="modified residue" description="4-aspartylphosphate" evidence="1">
    <location>
        <position position="97"/>
    </location>
</feature>
<name>A0A0D3I9R5_EMIH1</name>
<evidence type="ECO:0000259" key="2">
    <source>
        <dbReference type="PROSITE" id="PS50110"/>
    </source>
</evidence>
<accession>A0A0D3I9R5</accession>
<dbReference type="SUPFAM" id="SSF52172">
    <property type="entry name" value="CheY-like"/>
    <property type="match status" value="1"/>
</dbReference>
<dbReference type="CDD" id="cd00156">
    <property type="entry name" value="REC"/>
    <property type="match status" value="1"/>
</dbReference>
<proteinExistence type="predicted"/>
<evidence type="ECO:0000256" key="1">
    <source>
        <dbReference type="PROSITE-ProRule" id="PRU00169"/>
    </source>
</evidence>
<dbReference type="InterPro" id="IPR001789">
    <property type="entry name" value="Sig_transdc_resp-reg_receiver"/>
</dbReference>
<evidence type="ECO:0000313" key="4">
    <source>
        <dbReference type="Proteomes" id="UP000013827"/>
    </source>
</evidence>
<reference evidence="3" key="2">
    <citation type="submission" date="2024-10" db="UniProtKB">
        <authorList>
            <consortium name="EnsemblProtists"/>
        </authorList>
    </citation>
    <scope>IDENTIFICATION</scope>
</reference>
<feature type="domain" description="Response regulatory" evidence="2">
    <location>
        <begin position="37"/>
        <end position="157"/>
    </location>
</feature>
<dbReference type="InterPro" id="IPR011006">
    <property type="entry name" value="CheY-like_superfamily"/>
</dbReference>
<dbReference type="KEGG" id="ehx:EMIHUDRAFT_218042"/>
<dbReference type="PaxDb" id="2903-EOD08000"/>
<dbReference type="Gene3D" id="3.40.50.2300">
    <property type="match status" value="1"/>
</dbReference>
<organism evidence="3 4">
    <name type="scientific">Emiliania huxleyi (strain CCMP1516)</name>
    <dbReference type="NCBI Taxonomy" id="280463"/>
    <lineage>
        <taxon>Eukaryota</taxon>
        <taxon>Haptista</taxon>
        <taxon>Haptophyta</taxon>
        <taxon>Prymnesiophyceae</taxon>
        <taxon>Isochrysidales</taxon>
        <taxon>Noelaerhabdaceae</taxon>
        <taxon>Emiliania</taxon>
    </lineage>
</organism>
<evidence type="ECO:0000313" key="3">
    <source>
        <dbReference type="EnsemblProtists" id="EOD08000"/>
    </source>
</evidence>
<dbReference type="SMART" id="SM00448">
    <property type="entry name" value="REC"/>
    <property type="match status" value="1"/>
</dbReference>
<dbReference type="HOGENOM" id="CLU_1291085_0_0_1"/>
<protein>
    <recommendedName>
        <fullName evidence="2">Response regulatory domain-containing protein</fullName>
    </recommendedName>
</protein>